<gene>
    <name evidence="3" type="ORF">CAFE_31460</name>
</gene>
<dbReference type="OrthoDB" id="9762440at2"/>
<evidence type="ECO:0000313" key="4">
    <source>
        <dbReference type="Proteomes" id="UP000469440"/>
    </source>
</evidence>
<feature type="domain" description="MobA/VirD2-like nuclease" evidence="2">
    <location>
        <begin position="34"/>
        <end position="157"/>
    </location>
</feature>
<dbReference type="RefSeq" id="WP_156991168.1">
    <property type="nucleotide sequence ID" value="NZ_VWXL01000095.1"/>
</dbReference>
<dbReference type="AlphaFoldDB" id="A0A6N8I388"/>
<sequence>MAIITAIKEKTQSRTAMKKVMDYVAQDYKTLFQNQNGEQCRLLSGQNCCGETAFQEFMATKKQYRKESKVFFYQYVQSFKPDCGATPQEIHQMGIELAKRFEGYEVQIATHIDRDHWHNHLIVNSVSCETGLKLQFNEKDLEQLRTLSDEICLAHGLEILKPYQKPAMKPMGAGEYRSAVRGGSFKFQLMNAIDTALSKSRTKAEFTTCMEEMGYGVKWIPQHKYITYTAPTGLRCRDNKLHDEKYLKERMEQHFAQLERTQGFEQAAGDTTEADHTLSAAGQRHSNRGMGCHAEQPDSAAGADGGAGAVYFDPADHTANRESHPGLLSGDIRQSGRHAVPGDRRPAQEDFTDSERQNRQVTGQPEMAAAGGFSETDGAAPAPGYDAVEAQSQVDSRGAALLDSALYLAQSVENLVNPYDPDAERRKYEQERMRRTSGRKKRQKDGYSYQHEQDMEQSM</sequence>
<comment type="caution">
    <text evidence="3">The sequence shown here is derived from an EMBL/GenBank/DDBJ whole genome shotgun (WGS) entry which is preliminary data.</text>
</comment>
<organism evidence="3 4">
    <name type="scientific">Caproicibacter fermentans</name>
    <dbReference type="NCBI Taxonomy" id="2576756"/>
    <lineage>
        <taxon>Bacteria</taxon>
        <taxon>Bacillati</taxon>
        <taxon>Bacillota</taxon>
        <taxon>Clostridia</taxon>
        <taxon>Eubacteriales</taxon>
        <taxon>Acutalibacteraceae</taxon>
        <taxon>Caproicibacter</taxon>
    </lineage>
</organism>
<dbReference type="EMBL" id="VWXL01000095">
    <property type="protein sequence ID" value="MVB12409.1"/>
    <property type="molecule type" value="Genomic_DNA"/>
</dbReference>
<accession>A0A6N8I388</accession>
<keyword evidence="4" id="KW-1185">Reference proteome</keyword>
<evidence type="ECO:0000313" key="3">
    <source>
        <dbReference type="EMBL" id="MVB12409.1"/>
    </source>
</evidence>
<proteinExistence type="predicted"/>
<feature type="region of interest" description="Disordered" evidence="1">
    <location>
        <begin position="266"/>
        <end position="371"/>
    </location>
</feature>
<evidence type="ECO:0000259" key="2">
    <source>
        <dbReference type="Pfam" id="PF03432"/>
    </source>
</evidence>
<feature type="region of interest" description="Disordered" evidence="1">
    <location>
        <begin position="417"/>
        <end position="459"/>
    </location>
</feature>
<dbReference type="Pfam" id="PF03432">
    <property type="entry name" value="Relaxase"/>
    <property type="match status" value="1"/>
</dbReference>
<name>A0A6N8I388_9FIRM</name>
<protein>
    <submittedName>
        <fullName evidence="3">Relaxase/Mobilization nuclease domain protein</fullName>
    </submittedName>
</protein>
<feature type="compositionally biased region" description="Basic and acidic residues" evidence="1">
    <location>
        <begin position="314"/>
        <end position="324"/>
    </location>
</feature>
<reference evidence="3 4" key="1">
    <citation type="submission" date="2019-09" db="EMBL/GenBank/DDBJ databases">
        <title>Genome sequence of Clostridium sp. EA1.</title>
        <authorList>
            <person name="Poehlein A."/>
            <person name="Bengelsdorf F.R."/>
            <person name="Daniel R."/>
        </authorList>
    </citation>
    <scope>NUCLEOTIDE SEQUENCE [LARGE SCALE GENOMIC DNA]</scope>
    <source>
        <strain evidence="3 4">EA1</strain>
    </source>
</reference>
<evidence type="ECO:0000256" key="1">
    <source>
        <dbReference type="SAM" id="MobiDB-lite"/>
    </source>
</evidence>
<dbReference type="InterPro" id="IPR005094">
    <property type="entry name" value="Endonuclease_MobA/VirD2"/>
</dbReference>
<dbReference type="Proteomes" id="UP000469440">
    <property type="component" value="Unassembled WGS sequence"/>
</dbReference>
<feature type="compositionally biased region" description="Basic and acidic residues" evidence="1">
    <location>
        <begin position="422"/>
        <end position="434"/>
    </location>
</feature>
<feature type="compositionally biased region" description="Basic and acidic residues" evidence="1">
    <location>
        <begin position="340"/>
        <end position="358"/>
    </location>
</feature>